<feature type="region of interest" description="Disordered" evidence="4">
    <location>
        <begin position="98"/>
        <end position="118"/>
    </location>
</feature>
<dbReference type="PANTHER" id="PTHR13935">
    <property type="entry name" value="ACHAETE-SCUTE TRANSCRIPTION FACTOR-RELATED"/>
    <property type="match status" value="1"/>
</dbReference>
<dbReference type="PROSITE" id="PS50888">
    <property type="entry name" value="BHLH"/>
    <property type="match status" value="1"/>
</dbReference>
<dbReference type="GO" id="GO:0000981">
    <property type="term" value="F:DNA-binding transcription factor activity, RNA polymerase II-specific"/>
    <property type="evidence" value="ECO:0007669"/>
    <property type="project" value="TreeGrafter"/>
</dbReference>
<dbReference type="SUPFAM" id="SSF47459">
    <property type="entry name" value="HLH, helix-loop-helix DNA-binding domain"/>
    <property type="match status" value="1"/>
</dbReference>
<dbReference type="InterPro" id="IPR036638">
    <property type="entry name" value="HLH_DNA-bd_sf"/>
</dbReference>
<dbReference type="InterPro" id="IPR011598">
    <property type="entry name" value="bHLH_dom"/>
</dbReference>
<evidence type="ECO:0000256" key="2">
    <source>
        <dbReference type="ARBA" id="ARBA00023015"/>
    </source>
</evidence>
<reference evidence="7" key="2">
    <citation type="submission" date="2013-12" db="EMBL/GenBank/DDBJ databases">
        <authorList>
            <person name="Yu Y."/>
            <person name="Lee S."/>
            <person name="de Baynast K."/>
            <person name="Wissotski M."/>
            <person name="Liu L."/>
            <person name="Talag J."/>
            <person name="Goicoechea J."/>
            <person name="Angelova A."/>
            <person name="Jetty R."/>
            <person name="Kudrna D."/>
            <person name="Golser W."/>
            <person name="Rivera L."/>
            <person name="Zhang J."/>
            <person name="Wing R."/>
        </authorList>
    </citation>
    <scope>NUCLEOTIDE SEQUENCE</scope>
</reference>
<dbReference type="Proteomes" id="UP000032180">
    <property type="component" value="Chromosome 1"/>
</dbReference>
<feature type="compositionally biased region" description="Basic and acidic residues" evidence="4">
    <location>
        <begin position="32"/>
        <end position="44"/>
    </location>
</feature>
<keyword evidence="2" id="KW-0805">Transcription regulation</keyword>
<feature type="compositionally biased region" description="Low complexity" evidence="4">
    <location>
        <begin position="16"/>
        <end position="31"/>
    </location>
</feature>
<dbReference type="SMART" id="SM00353">
    <property type="entry name" value="HLH"/>
    <property type="match status" value="1"/>
</dbReference>
<reference evidence="6" key="3">
    <citation type="submission" date="2015-04" db="UniProtKB">
        <authorList>
            <consortium name="EnsemblPlants"/>
        </authorList>
    </citation>
    <scope>IDENTIFICATION</scope>
</reference>
<dbReference type="GO" id="GO:0090575">
    <property type="term" value="C:RNA polymerase II transcription regulator complex"/>
    <property type="evidence" value="ECO:0007669"/>
    <property type="project" value="TreeGrafter"/>
</dbReference>
<evidence type="ECO:0000256" key="3">
    <source>
        <dbReference type="ARBA" id="ARBA00023163"/>
    </source>
</evidence>
<evidence type="ECO:0000256" key="4">
    <source>
        <dbReference type="SAM" id="MobiDB-lite"/>
    </source>
</evidence>
<dbReference type="AlphaFoldDB" id="A0A0D9UVV9"/>
<feature type="domain" description="BHLH" evidence="5">
    <location>
        <begin position="29"/>
        <end position="83"/>
    </location>
</feature>
<reference evidence="6 7" key="1">
    <citation type="submission" date="2012-08" db="EMBL/GenBank/DDBJ databases">
        <title>Oryza genome evolution.</title>
        <authorList>
            <person name="Wing R.A."/>
        </authorList>
    </citation>
    <scope>NUCLEOTIDE SEQUENCE</scope>
</reference>
<dbReference type="PANTHER" id="PTHR13935:SF52">
    <property type="entry name" value="OS01G0108400 PROTEIN"/>
    <property type="match status" value="1"/>
</dbReference>
<accession>A0A0D9UVV9</accession>
<dbReference type="GO" id="GO:0046983">
    <property type="term" value="F:protein dimerization activity"/>
    <property type="evidence" value="ECO:0007669"/>
    <property type="project" value="InterPro"/>
</dbReference>
<proteinExistence type="inferred from homology"/>
<evidence type="ECO:0000259" key="5">
    <source>
        <dbReference type="PROSITE" id="PS50888"/>
    </source>
</evidence>
<evidence type="ECO:0000313" key="7">
    <source>
        <dbReference type="Proteomes" id="UP000032180"/>
    </source>
</evidence>
<dbReference type="InterPro" id="IPR015660">
    <property type="entry name" value="MASH1/Ascl1a-like"/>
</dbReference>
<keyword evidence="3" id="KW-0804">Transcription</keyword>
<dbReference type="STRING" id="77586.A0A0D9UVV9"/>
<dbReference type="GO" id="GO:0000977">
    <property type="term" value="F:RNA polymerase II transcription regulatory region sequence-specific DNA binding"/>
    <property type="evidence" value="ECO:0007669"/>
    <property type="project" value="TreeGrafter"/>
</dbReference>
<dbReference type="EnsemblPlants" id="LPERR01G00520.1">
    <property type="protein sequence ID" value="LPERR01G00520.1"/>
    <property type="gene ID" value="LPERR01G00520"/>
</dbReference>
<protein>
    <recommendedName>
        <fullName evidence="5">BHLH domain-containing protein</fullName>
    </recommendedName>
</protein>
<dbReference type="Pfam" id="PF00010">
    <property type="entry name" value="HLH"/>
    <property type="match status" value="1"/>
</dbReference>
<dbReference type="Gramene" id="LPERR01G00520.1">
    <property type="protein sequence ID" value="LPERR01G00520.1"/>
    <property type="gene ID" value="LPERR01G00520"/>
</dbReference>
<dbReference type="eggNOG" id="ENOG502RYG4">
    <property type="taxonomic scope" value="Eukaryota"/>
</dbReference>
<dbReference type="Gene3D" id="4.10.280.10">
    <property type="entry name" value="Helix-loop-helix DNA-binding domain"/>
    <property type="match status" value="1"/>
</dbReference>
<keyword evidence="7" id="KW-1185">Reference proteome</keyword>
<evidence type="ECO:0000313" key="6">
    <source>
        <dbReference type="EnsemblPlants" id="LPERR01G00520.1"/>
    </source>
</evidence>
<organism evidence="6 7">
    <name type="scientific">Leersia perrieri</name>
    <dbReference type="NCBI Taxonomy" id="77586"/>
    <lineage>
        <taxon>Eukaryota</taxon>
        <taxon>Viridiplantae</taxon>
        <taxon>Streptophyta</taxon>
        <taxon>Embryophyta</taxon>
        <taxon>Tracheophyta</taxon>
        <taxon>Spermatophyta</taxon>
        <taxon>Magnoliopsida</taxon>
        <taxon>Liliopsida</taxon>
        <taxon>Poales</taxon>
        <taxon>Poaceae</taxon>
        <taxon>BOP clade</taxon>
        <taxon>Oryzoideae</taxon>
        <taxon>Oryzeae</taxon>
        <taxon>Oryzinae</taxon>
        <taxon>Leersia</taxon>
    </lineage>
</organism>
<sequence>MEKGGSSSSSRRRSRATVSTSSGSVSSTAAAAERKEMERRRRQDMKGLCLKLASLIPKEHYSKGGMRTQLSSVDEAAAYIKKLKERVDELPHRRSIAMGNGGVAISPSTSGSGGSSEDVITGEKTVLEVRQHVQEGSSSLDVVLICSVERPVKFHEVITVLEEEGAEIVHANFSVAAHKIYYTIFSRAFSSRIGIEASRITERLRALVIQ</sequence>
<evidence type="ECO:0000256" key="1">
    <source>
        <dbReference type="ARBA" id="ARBA00005510"/>
    </source>
</evidence>
<name>A0A0D9UVV9_9ORYZ</name>
<dbReference type="HOGENOM" id="CLU_083174_0_0_1"/>
<feature type="region of interest" description="Disordered" evidence="4">
    <location>
        <begin position="1"/>
        <end position="44"/>
    </location>
</feature>
<comment type="similarity">
    <text evidence="1">Belongs to the bHLH protein family.</text>
</comment>